<dbReference type="GO" id="GO:0071771">
    <property type="term" value="F:aldehyde oxygenase (deformylating) activity"/>
    <property type="evidence" value="ECO:0007669"/>
    <property type="project" value="UniProtKB-EC"/>
</dbReference>
<evidence type="ECO:0000256" key="10">
    <source>
        <dbReference type="SAM" id="Phobius"/>
    </source>
</evidence>
<feature type="transmembrane region" description="Helical" evidence="10">
    <location>
        <begin position="122"/>
        <end position="142"/>
    </location>
</feature>
<keyword evidence="13" id="KW-1185">Reference proteome</keyword>
<evidence type="ECO:0000256" key="7">
    <source>
        <dbReference type="ARBA" id="ARBA00023136"/>
    </source>
</evidence>
<evidence type="ECO:0000256" key="5">
    <source>
        <dbReference type="ARBA" id="ARBA00022824"/>
    </source>
</evidence>
<dbReference type="STRING" id="29655.A0A0K9NXN8"/>
<evidence type="ECO:0000313" key="13">
    <source>
        <dbReference type="Proteomes" id="UP000036987"/>
    </source>
</evidence>
<protein>
    <recommendedName>
        <fullName evidence="3">aldehyde oxygenase (deformylating)</fullName>
        <ecNumber evidence="3">4.1.99.5</ecNumber>
    </recommendedName>
</protein>
<dbReference type="Pfam" id="PF04116">
    <property type="entry name" value="FA_hydroxylase"/>
    <property type="match status" value="1"/>
</dbReference>
<evidence type="ECO:0000313" key="12">
    <source>
        <dbReference type="EMBL" id="KMZ61551.1"/>
    </source>
</evidence>
<proteinExistence type="inferred from homology"/>
<keyword evidence="5" id="KW-0256">Endoplasmic reticulum</keyword>
<accession>A0A0K9NXN8</accession>
<evidence type="ECO:0000256" key="6">
    <source>
        <dbReference type="ARBA" id="ARBA00022989"/>
    </source>
</evidence>
<evidence type="ECO:0000256" key="3">
    <source>
        <dbReference type="ARBA" id="ARBA00013146"/>
    </source>
</evidence>
<dbReference type="GO" id="GO:0000248">
    <property type="term" value="F:C-5 sterol desaturase activity"/>
    <property type="evidence" value="ECO:0000318"/>
    <property type="project" value="GO_Central"/>
</dbReference>
<dbReference type="GO" id="GO:0005789">
    <property type="term" value="C:endoplasmic reticulum membrane"/>
    <property type="evidence" value="ECO:0007669"/>
    <property type="project" value="UniProtKB-SubCell"/>
</dbReference>
<dbReference type="AlphaFoldDB" id="A0A0K9NXN8"/>
<evidence type="ECO:0000259" key="11">
    <source>
        <dbReference type="Pfam" id="PF04116"/>
    </source>
</evidence>
<dbReference type="OrthoDB" id="408954at2759"/>
<dbReference type="EC" id="4.1.99.5" evidence="3"/>
<evidence type="ECO:0000256" key="1">
    <source>
        <dbReference type="ARBA" id="ARBA00004477"/>
    </source>
</evidence>
<keyword evidence="6 10" id="KW-1133">Transmembrane helix</keyword>
<feature type="domain" description="Fatty acid hydroxylase" evidence="11">
    <location>
        <begin position="130"/>
        <end position="259"/>
    </location>
</feature>
<keyword evidence="4 10" id="KW-0812">Transmembrane</keyword>
<comment type="subcellular location">
    <subcellularLocation>
        <location evidence="1">Endoplasmic reticulum membrane</location>
        <topology evidence="1">Multi-pass membrane protein</topology>
    </subcellularLocation>
</comment>
<dbReference type="PANTHER" id="PTHR11863">
    <property type="entry name" value="STEROL DESATURASE"/>
    <property type="match status" value="1"/>
</dbReference>
<dbReference type="GO" id="GO:0016126">
    <property type="term" value="P:sterol biosynthetic process"/>
    <property type="evidence" value="ECO:0000318"/>
    <property type="project" value="GO_Central"/>
</dbReference>
<reference evidence="13" key="1">
    <citation type="journal article" date="2016" name="Nature">
        <title>The genome of the seagrass Zostera marina reveals angiosperm adaptation to the sea.</title>
        <authorList>
            <person name="Olsen J.L."/>
            <person name="Rouze P."/>
            <person name="Verhelst B."/>
            <person name="Lin Y.-C."/>
            <person name="Bayer T."/>
            <person name="Collen J."/>
            <person name="Dattolo E."/>
            <person name="De Paoli E."/>
            <person name="Dittami S."/>
            <person name="Maumus F."/>
            <person name="Michel G."/>
            <person name="Kersting A."/>
            <person name="Lauritano C."/>
            <person name="Lohaus R."/>
            <person name="Toepel M."/>
            <person name="Tonon T."/>
            <person name="Vanneste K."/>
            <person name="Amirebrahimi M."/>
            <person name="Brakel J."/>
            <person name="Bostroem C."/>
            <person name="Chovatia M."/>
            <person name="Grimwood J."/>
            <person name="Jenkins J.W."/>
            <person name="Jueterbock A."/>
            <person name="Mraz A."/>
            <person name="Stam W.T."/>
            <person name="Tice H."/>
            <person name="Bornberg-Bauer E."/>
            <person name="Green P.J."/>
            <person name="Pearson G.A."/>
            <person name="Procaccini G."/>
            <person name="Duarte C.M."/>
            <person name="Schmutz J."/>
            <person name="Reusch T.B.H."/>
            <person name="Van de Peer Y."/>
        </authorList>
    </citation>
    <scope>NUCLEOTIDE SEQUENCE [LARGE SCALE GENOMIC DNA]</scope>
    <source>
        <strain evidence="13">cv. Finnish</strain>
    </source>
</reference>
<evidence type="ECO:0000256" key="2">
    <source>
        <dbReference type="ARBA" id="ARBA00009324"/>
    </source>
</evidence>
<comment type="similarity">
    <text evidence="2">Belongs to the sterol desaturase family.</text>
</comment>
<dbReference type="InterPro" id="IPR050307">
    <property type="entry name" value="Sterol_Desaturase_Related"/>
</dbReference>
<dbReference type="InterPro" id="IPR006694">
    <property type="entry name" value="Fatty_acid_hydroxylase"/>
</dbReference>
<gene>
    <name evidence="12" type="ORF">ZOSMA_51G00420</name>
</gene>
<name>A0A0K9NXN8_ZOSMR</name>
<evidence type="ECO:0000256" key="8">
    <source>
        <dbReference type="ARBA" id="ARBA00023239"/>
    </source>
</evidence>
<feature type="transmembrane region" description="Helical" evidence="10">
    <location>
        <begin position="40"/>
        <end position="61"/>
    </location>
</feature>
<sequence>MEYINHPFVDEASSYNNFVLGNSIPSFLWKDLPHPAQTWLRSWVAGTVLYFLSSFVSYFSIRFLVHRGRLAKDTLPPNKAMIVQMLVAMKALPMYSALPALSEFFVEKGWTRCYSSINEVGWPLYFVHVAAYLMVCEIGVYWTHRKLHEVKPLYKYIHAVHHIHNKENTASPFAGLAFNPVDGIIQALPHLLAIFLVPTQFATHIALLLLEGLWTANIHDCVNGKSWPILGAGYHIEHHKTYRHNYGHYTVFMDWICGTLRNPEDDVKKGE</sequence>
<evidence type="ECO:0000256" key="4">
    <source>
        <dbReference type="ARBA" id="ARBA00022692"/>
    </source>
</evidence>
<dbReference type="EMBL" id="LFYR01001470">
    <property type="protein sequence ID" value="KMZ61551.1"/>
    <property type="molecule type" value="Genomic_DNA"/>
</dbReference>
<feature type="transmembrane region" description="Helical" evidence="10">
    <location>
        <begin position="82"/>
        <end position="102"/>
    </location>
</feature>
<comment type="catalytic activity">
    <reaction evidence="9">
        <text>a long-chain fatty aldehyde + 2 NADPH + O2 + H(+) = a long-chain alkane + formate + 2 NADP(+) + H2O</text>
        <dbReference type="Rhea" id="RHEA:21440"/>
        <dbReference type="ChEBI" id="CHEBI:15377"/>
        <dbReference type="ChEBI" id="CHEBI:15378"/>
        <dbReference type="ChEBI" id="CHEBI:15379"/>
        <dbReference type="ChEBI" id="CHEBI:15740"/>
        <dbReference type="ChEBI" id="CHEBI:17176"/>
        <dbReference type="ChEBI" id="CHEBI:57783"/>
        <dbReference type="ChEBI" id="CHEBI:58349"/>
        <dbReference type="ChEBI" id="CHEBI:83563"/>
        <dbReference type="EC" id="4.1.99.5"/>
    </reaction>
</comment>
<organism evidence="12 13">
    <name type="scientific">Zostera marina</name>
    <name type="common">Eelgrass</name>
    <dbReference type="NCBI Taxonomy" id="29655"/>
    <lineage>
        <taxon>Eukaryota</taxon>
        <taxon>Viridiplantae</taxon>
        <taxon>Streptophyta</taxon>
        <taxon>Embryophyta</taxon>
        <taxon>Tracheophyta</taxon>
        <taxon>Spermatophyta</taxon>
        <taxon>Magnoliopsida</taxon>
        <taxon>Liliopsida</taxon>
        <taxon>Zosteraceae</taxon>
        <taxon>Zostera</taxon>
    </lineage>
</organism>
<dbReference type="GO" id="GO:0005506">
    <property type="term" value="F:iron ion binding"/>
    <property type="evidence" value="ECO:0007669"/>
    <property type="project" value="InterPro"/>
</dbReference>
<evidence type="ECO:0000256" key="9">
    <source>
        <dbReference type="ARBA" id="ARBA00047909"/>
    </source>
</evidence>
<keyword evidence="8" id="KW-0456">Lyase</keyword>
<comment type="caution">
    <text evidence="12">The sequence shown here is derived from an EMBL/GenBank/DDBJ whole genome shotgun (WGS) entry which is preliminary data.</text>
</comment>
<dbReference type="Proteomes" id="UP000036987">
    <property type="component" value="Unassembled WGS sequence"/>
</dbReference>
<keyword evidence="7 10" id="KW-0472">Membrane</keyword>